<proteinExistence type="predicted"/>
<sequence length="172" mass="18521">MKKKSGSSQENLEIVVVAQEAVPIQIIEPIPAAPVVEPSVEEQREATSAVPIDEDISAVEQPADVETIVEKFDEPAVEVTAEEIRPPSTADVDNIVEQVLAETAHFQADEEDHGVGSSDVGDQPAGTADDSVPWFNLPYEVLIARDSERVFETASDTEDEATIDVGDQPIDD</sequence>
<evidence type="ECO:0000313" key="3">
    <source>
        <dbReference type="Proteomes" id="UP000250235"/>
    </source>
</evidence>
<name>A0A2Z7ABZ4_9LAMI</name>
<organism evidence="2 3">
    <name type="scientific">Dorcoceras hygrometricum</name>
    <dbReference type="NCBI Taxonomy" id="472368"/>
    <lineage>
        <taxon>Eukaryota</taxon>
        <taxon>Viridiplantae</taxon>
        <taxon>Streptophyta</taxon>
        <taxon>Embryophyta</taxon>
        <taxon>Tracheophyta</taxon>
        <taxon>Spermatophyta</taxon>
        <taxon>Magnoliopsida</taxon>
        <taxon>eudicotyledons</taxon>
        <taxon>Gunneridae</taxon>
        <taxon>Pentapetalae</taxon>
        <taxon>asterids</taxon>
        <taxon>lamiids</taxon>
        <taxon>Lamiales</taxon>
        <taxon>Gesneriaceae</taxon>
        <taxon>Didymocarpoideae</taxon>
        <taxon>Trichosporeae</taxon>
        <taxon>Loxocarpinae</taxon>
        <taxon>Dorcoceras</taxon>
    </lineage>
</organism>
<keyword evidence="2" id="KW-0067">ATP-binding</keyword>
<dbReference type="Proteomes" id="UP000250235">
    <property type="component" value="Unassembled WGS sequence"/>
</dbReference>
<dbReference type="GO" id="GO:0005524">
    <property type="term" value="F:ATP binding"/>
    <property type="evidence" value="ECO:0007669"/>
    <property type="project" value="UniProtKB-KW"/>
</dbReference>
<protein>
    <submittedName>
        <fullName evidence="2">ATP-binding cassette transporter</fullName>
    </submittedName>
</protein>
<accession>A0A2Z7ABZ4</accession>
<keyword evidence="2" id="KW-0547">Nucleotide-binding</keyword>
<feature type="region of interest" description="Disordered" evidence="1">
    <location>
        <begin position="152"/>
        <end position="172"/>
    </location>
</feature>
<evidence type="ECO:0000313" key="2">
    <source>
        <dbReference type="EMBL" id="KZV19131.1"/>
    </source>
</evidence>
<evidence type="ECO:0000256" key="1">
    <source>
        <dbReference type="SAM" id="MobiDB-lite"/>
    </source>
</evidence>
<feature type="region of interest" description="Disordered" evidence="1">
    <location>
        <begin position="107"/>
        <end position="132"/>
    </location>
</feature>
<reference evidence="2 3" key="1">
    <citation type="journal article" date="2015" name="Proc. Natl. Acad. Sci. U.S.A.">
        <title>The resurrection genome of Boea hygrometrica: A blueprint for survival of dehydration.</title>
        <authorList>
            <person name="Xiao L."/>
            <person name="Yang G."/>
            <person name="Zhang L."/>
            <person name="Yang X."/>
            <person name="Zhao S."/>
            <person name="Ji Z."/>
            <person name="Zhou Q."/>
            <person name="Hu M."/>
            <person name="Wang Y."/>
            <person name="Chen M."/>
            <person name="Xu Y."/>
            <person name="Jin H."/>
            <person name="Xiao X."/>
            <person name="Hu G."/>
            <person name="Bao F."/>
            <person name="Hu Y."/>
            <person name="Wan P."/>
            <person name="Li L."/>
            <person name="Deng X."/>
            <person name="Kuang T."/>
            <person name="Xiang C."/>
            <person name="Zhu J.K."/>
            <person name="Oliver M.J."/>
            <person name="He Y."/>
        </authorList>
    </citation>
    <scope>NUCLEOTIDE SEQUENCE [LARGE SCALE GENOMIC DNA]</scope>
    <source>
        <strain evidence="3">cv. XS01</strain>
    </source>
</reference>
<gene>
    <name evidence="2" type="ORF">F511_41573</name>
</gene>
<dbReference type="AlphaFoldDB" id="A0A2Z7ABZ4"/>
<keyword evidence="3" id="KW-1185">Reference proteome</keyword>
<dbReference type="EMBL" id="KV016827">
    <property type="protein sequence ID" value="KZV19131.1"/>
    <property type="molecule type" value="Genomic_DNA"/>
</dbReference>